<comment type="caution">
    <text evidence="7">The sequence shown here is derived from an EMBL/GenBank/DDBJ whole genome shotgun (WGS) entry which is preliminary data.</text>
</comment>
<dbReference type="GO" id="GO:0003954">
    <property type="term" value="F:NADH dehydrogenase activity"/>
    <property type="evidence" value="ECO:0007669"/>
    <property type="project" value="InterPro"/>
</dbReference>
<keyword evidence="4" id="KW-0560">Oxidoreductase</keyword>
<dbReference type="Pfam" id="PF22366">
    <property type="entry name" value="NDH2_C"/>
    <property type="match status" value="1"/>
</dbReference>
<evidence type="ECO:0000256" key="2">
    <source>
        <dbReference type="ARBA" id="ARBA00022630"/>
    </source>
</evidence>
<dbReference type="AlphaFoldDB" id="A0AAV8V322"/>
<gene>
    <name evidence="7" type="ORF">NDN08_008112</name>
</gene>
<evidence type="ECO:0000256" key="5">
    <source>
        <dbReference type="ARBA" id="ARBA00023027"/>
    </source>
</evidence>
<name>A0AAV8V322_9RHOD</name>
<keyword evidence="2" id="KW-0285">Flavoprotein</keyword>
<proteinExistence type="inferred from homology"/>
<evidence type="ECO:0000313" key="8">
    <source>
        <dbReference type="Proteomes" id="UP001157974"/>
    </source>
</evidence>
<dbReference type="PANTHER" id="PTHR43706:SF13">
    <property type="entry name" value="NADH DEHYDROGENASE-RELATED"/>
    <property type="match status" value="1"/>
</dbReference>
<reference evidence="7 8" key="1">
    <citation type="journal article" date="2023" name="Nat. Commun.">
        <title>Origin of minicircular mitochondrial genomes in red algae.</title>
        <authorList>
            <person name="Lee Y."/>
            <person name="Cho C.H."/>
            <person name="Lee Y.M."/>
            <person name="Park S.I."/>
            <person name="Yang J.H."/>
            <person name="West J.A."/>
            <person name="Bhattacharya D."/>
            <person name="Yoon H.S."/>
        </authorList>
    </citation>
    <scope>NUCLEOTIDE SEQUENCE [LARGE SCALE GENOMIC DNA]</scope>
    <source>
        <strain evidence="7 8">CCMP1338</strain>
        <tissue evidence="7">Whole cell</tissue>
    </source>
</reference>
<dbReference type="EMBL" id="JAMWBK010000002">
    <property type="protein sequence ID" value="KAJ8908012.1"/>
    <property type="molecule type" value="Genomic_DNA"/>
</dbReference>
<evidence type="ECO:0000256" key="1">
    <source>
        <dbReference type="ARBA" id="ARBA00005272"/>
    </source>
</evidence>
<comment type="similarity">
    <text evidence="1">Belongs to the NADH dehydrogenase family.</text>
</comment>
<dbReference type="InterPro" id="IPR036188">
    <property type="entry name" value="FAD/NAD-bd_sf"/>
</dbReference>
<sequence length="152" mass="16917">MKWAKRTNGRIEVDDRLQLVDPKGKGRIFAIGDCAQVSGSIYPAIAQVAEQQGNYLAKALNTKGIPDKDIINSQESFRFASKGMLAYLGNYSGVASLVSQDKAGKDVKMKGHIAWLLWRGAYLSKLGTWRNRLQVPVDWAKTLLFGRDPSRF</sequence>
<evidence type="ECO:0000256" key="3">
    <source>
        <dbReference type="ARBA" id="ARBA00022827"/>
    </source>
</evidence>
<dbReference type="PANTHER" id="PTHR43706">
    <property type="entry name" value="NADH DEHYDROGENASE"/>
    <property type="match status" value="1"/>
</dbReference>
<feature type="domain" description="External alternative NADH-ubiquinone oxidoreductase-like C-terminal" evidence="6">
    <location>
        <begin position="82"/>
        <end position="148"/>
    </location>
</feature>
<evidence type="ECO:0000256" key="4">
    <source>
        <dbReference type="ARBA" id="ARBA00023002"/>
    </source>
</evidence>
<organism evidence="7 8">
    <name type="scientific">Rhodosorus marinus</name>
    <dbReference type="NCBI Taxonomy" id="101924"/>
    <lineage>
        <taxon>Eukaryota</taxon>
        <taxon>Rhodophyta</taxon>
        <taxon>Stylonematophyceae</taxon>
        <taxon>Stylonematales</taxon>
        <taxon>Stylonemataceae</taxon>
        <taxon>Rhodosorus</taxon>
    </lineage>
</organism>
<accession>A0AAV8V322</accession>
<dbReference type="InterPro" id="IPR054585">
    <property type="entry name" value="NDH2-like_C"/>
</dbReference>
<protein>
    <recommendedName>
        <fullName evidence="6">External alternative NADH-ubiquinone oxidoreductase-like C-terminal domain-containing protein</fullName>
    </recommendedName>
</protein>
<dbReference type="SUPFAM" id="SSF51905">
    <property type="entry name" value="FAD/NAD(P)-binding domain"/>
    <property type="match status" value="1"/>
</dbReference>
<keyword evidence="3" id="KW-0274">FAD</keyword>
<evidence type="ECO:0000313" key="7">
    <source>
        <dbReference type="EMBL" id="KAJ8908012.1"/>
    </source>
</evidence>
<keyword evidence="8" id="KW-1185">Reference proteome</keyword>
<dbReference type="Proteomes" id="UP001157974">
    <property type="component" value="Unassembled WGS sequence"/>
</dbReference>
<dbReference type="Gene3D" id="3.50.50.100">
    <property type="match status" value="1"/>
</dbReference>
<keyword evidence="5" id="KW-0520">NAD</keyword>
<evidence type="ECO:0000259" key="6">
    <source>
        <dbReference type="Pfam" id="PF22366"/>
    </source>
</evidence>
<dbReference type="GO" id="GO:0005739">
    <property type="term" value="C:mitochondrion"/>
    <property type="evidence" value="ECO:0007669"/>
    <property type="project" value="TreeGrafter"/>
</dbReference>
<dbReference type="InterPro" id="IPR045024">
    <property type="entry name" value="NDH-2"/>
</dbReference>